<dbReference type="Proteomes" id="UP001497700">
    <property type="component" value="Unassembled WGS sequence"/>
</dbReference>
<organism evidence="1 2">
    <name type="scientific">Hypoxylon rubiginosum</name>
    <dbReference type="NCBI Taxonomy" id="110542"/>
    <lineage>
        <taxon>Eukaryota</taxon>
        <taxon>Fungi</taxon>
        <taxon>Dikarya</taxon>
        <taxon>Ascomycota</taxon>
        <taxon>Pezizomycotina</taxon>
        <taxon>Sordariomycetes</taxon>
        <taxon>Xylariomycetidae</taxon>
        <taxon>Xylariales</taxon>
        <taxon>Hypoxylaceae</taxon>
        <taxon>Hypoxylon</taxon>
    </lineage>
</organism>
<reference evidence="1 2" key="1">
    <citation type="journal article" date="2022" name="New Phytol.">
        <title>Ecological generalism drives hyperdiversity of secondary metabolite gene clusters in xylarialean endophytes.</title>
        <authorList>
            <person name="Franco M.E.E."/>
            <person name="Wisecaver J.H."/>
            <person name="Arnold A.E."/>
            <person name="Ju Y.M."/>
            <person name="Slot J.C."/>
            <person name="Ahrendt S."/>
            <person name="Moore L.P."/>
            <person name="Eastman K.E."/>
            <person name="Scott K."/>
            <person name="Konkel Z."/>
            <person name="Mondo S.J."/>
            <person name="Kuo A."/>
            <person name="Hayes R.D."/>
            <person name="Haridas S."/>
            <person name="Andreopoulos B."/>
            <person name="Riley R."/>
            <person name="LaButti K."/>
            <person name="Pangilinan J."/>
            <person name="Lipzen A."/>
            <person name="Amirebrahimi M."/>
            <person name="Yan J."/>
            <person name="Adam C."/>
            <person name="Keymanesh K."/>
            <person name="Ng V."/>
            <person name="Louie K."/>
            <person name="Northen T."/>
            <person name="Drula E."/>
            <person name="Henrissat B."/>
            <person name="Hsieh H.M."/>
            <person name="Youens-Clark K."/>
            <person name="Lutzoni F."/>
            <person name="Miadlikowska J."/>
            <person name="Eastwood D.C."/>
            <person name="Hamelin R.C."/>
            <person name="Grigoriev I.V."/>
            <person name="U'Ren J.M."/>
        </authorList>
    </citation>
    <scope>NUCLEOTIDE SEQUENCE [LARGE SCALE GENOMIC DNA]</scope>
    <source>
        <strain evidence="1 2">CBS 119005</strain>
    </source>
</reference>
<proteinExistence type="predicted"/>
<dbReference type="EMBL" id="MU393438">
    <property type="protein sequence ID" value="KAI4868392.1"/>
    <property type="molecule type" value="Genomic_DNA"/>
</dbReference>
<accession>A0ACB9ZA63</accession>
<sequence length="930" mass="101010">MASHFQIQKPYVLATLPRPLDPTTGRYVVSEVYGSAPGSRKRKRHELAVGIDGEAVNIYNVSSARLVTSYPVPPQSFFSCPVASIRRKVEETKEVSRYTYAATSESHENKITLFKDHLDGSSNTHSTTTSVSLGSGQPVVCVAPITAPGRQESTKELLVVRRDGEIICLDAETLKRKWASSSAALHQDLPGASKSNFRIDFCSSVLLSDFVQGILKGSDGSLGLFPGINQGANVDAEVLVLISSHDLYGQQSRHLHVVAVQPPSGGSMSANRQGIIKLHAMPIPSSVRDGSSASTYRLDFLSGSLLELRGPSFSVYDLTTSLPRVTSSMEIDGTTSFLRLSKTSILCSTPTHLTIYNPVYRSLQNSVSIEPDGQAASSTGVEPISCLLTAYFSRLELAVAVVNSNLLAVQLEAPVLRSRKRRAEGLLIDSIGRGLQLSKRPLAHAFSEVAHTSVFSNYLPGSILGDYWQSWTEDEAKADTLLNANDIRGLEMLLAQKFGIQIQDVPLSNGVEAEESIPLRAASSWVWPKTRAEYPPADRRWIMYAISRAFQWNDAFPEDVTVPRLICQLPESDIVNYLVDAGHLTLSNVRSALRGQLRDNEKTDLFLAEQIILRLADVDPSLELLITYISATNLGAVELLIAVRTIMRSLELVQDPKQPPPKLLTDGSTEAAIVNGEVDADADAELQNVGMELDDLEDEIQKTVSYLNEDAGVRGNGLSAAFAKLGNCPSMSMIKALRTTFKPEEILSLIYLLRIELVRGSWTSRYLDTADLEKDSTSDAPPDGIIKLIADLLGRCVDSVGPGGWLLNDALLAGDDTGDFVATLKFEVSAALEGIEEAVYLRGIIGEAVKFCEASTNTSKSVDVVDKMKPISLHVKEPGSEALPIGLKKKDGVSPQKVVSGGEIVDRSGRETGHLRSQRVGHYSLERIAI</sequence>
<comment type="caution">
    <text evidence="1">The sequence shown here is derived from an EMBL/GenBank/DDBJ whole genome shotgun (WGS) entry which is preliminary data.</text>
</comment>
<gene>
    <name evidence="1" type="ORF">F4820DRAFT_410027</name>
</gene>
<evidence type="ECO:0000313" key="1">
    <source>
        <dbReference type="EMBL" id="KAI4868392.1"/>
    </source>
</evidence>
<evidence type="ECO:0000313" key="2">
    <source>
        <dbReference type="Proteomes" id="UP001497700"/>
    </source>
</evidence>
<name>A0ACB9ZA63_9PEZI</name>
<keyword evidence="2" id="KW-1185">Reference proteome</keyword>
<protein>
    <submittedName>
        <fullName evidence="1">Uncharacterized protein</fullName>
    </submittedName>
</protein>